<gene>
    <name evidence="2" type="ORF">AFUS01_LOCUS26271</name>
</gene>
<evidence type="ECO:0000313" key="3">
    <source>
        <dbReference type="Proteomes" id="UP000708208"/>
    </source>
</evidence>
<name>A0A8J2KM67_9HEXA</name>
<protein>
    <submittedName>
        <fullName evidence="2">Uncharacterized protein</fullName>
    </submittedName>
</protein>
<organism evidence="2 3">
    <name type="scientific">Allacma fusca</name>
    <dbReference type="NCBI Taxonomy" id="39272"/>
    <lineage>
        <taxon>Eukaryota</taxon>
        <taxon>Metazoa</taxon>
        <taxon>Ecdysozoa</taxon>
        <taxon>Arthropoda</taxon>
        <taxon>Hexapoda</taxon>
        <taxon>Collembola</taxon>
        <taxon>Symphypleona</taxon>
        <taxon>Sminthuridae</taxon>
        <taxon>Allacma</taxon>
    </lineage>
</organism>
<dbReference type="AlphaFoldDB" id="A0A8J2KM67"/>
<feature type="compositionally biased region" description="Polar residues" evidence="1">
    <location>
        <begin position="138"/>
        <end position="147"/>
    </location>
</feature>
<dbReference type="EMBL" id="CAJVCH010348167">
    <property type="protein sequence ID" value="CAG7815604.1"/>
    <property type="molecule type" value="Genomic_DNA"/>
</dbReference>
<dbReference type="Proteomes" id="UP000708208">
    <property type="component" value="Unassembled WGS sequence"/>
</dbReference>
<feature type="region of interest" description="Disordered" evidence="1">
    <location>
        <begin position="121"/>
        <end position="153"/>
    </location>
</feature>
<keyword evidence="3" id="KW-1185">Reference proteome</keyword>
<accession>A0A8J2KM67</accession>
<evidence type="ECO:0000256" key="1">
    <source>
        <dbReference type="SAM" id="MobiDB-lite"/>
    </source>
</evidence>
<sequence>MLTTSDEQRQANAKYLQTININNPRFNDTTAIVLLHQNAQERKRAISYKENQVVSEVLLAKIQAEVYDAVVVASLSENMDHRLMFLSENKQSLNPLVWPNAEDLLIDFSKCDQHQKAIVTNGEELDINPEGEAHNDTQFDTSDSSCDGNEEEC</sequence>
<comment type="caution">
    <text evidence="2">The sequence shown here is derived from an EMBL/GenBank/DDBJ whole genome shotgun (WGS) entry which is preliminary data.</text>
</comment>
<reference evidence="2" key="1">
    <citation type="submission" date="2021-06" db="EMBL/GenBank/DDBJ databases">
        <authorList>
            <person name="Hodson N. C."/>
            <person name="Mongue J. A."/>
            <person name="Jaron S. K."/>
        </authorList>
    </citation>
    <scope>NUCLEOTIDE SEQUENCE</scope>
</reference>
<evidence type="ECO:0000313" key="2">
    <source>
        <dbReference type="EMBL" id="CAG7815604.1"/>
    </source>
</evidence>
<proteinExistence type="predicted"/>